<dbReference type="RefSeq" id="WP_132082596.1">
    <property type="nucleotide sequence ID" value="NZ_DAIMLW010000080.1"/>
</dbReference>
<gene>
    <name evidence="2" type="ORF">EV210_11317</name>
</gene>
<feature type="domain" description="DUF3870" evidence="1">
    <location>
        <begin position="10"/>
        <end position="100"/>
    </location>
</feature>
<accession>A0A4R1PW92</accession>
<dbReference type="OrthoDB" id="7061730at2"/>
<evidence type="ECO:0000313" key="3">
    <source>
        <dbReference type="Proteomes" id="UP000295063"/>
    </source>
</evidence>
<proteinExistence type="predicted"/>
<dbReference type="Proteomes" id="UP000295063">
    <property type="component" value="Unassembled WGS sequence"/>
</dbReference>
<keyword evidence="3" id="KW-1185">Reference proteome</keyword>
<comment type="caution">
    <text evidence="2">The sequence shown here is derived from an EMBL/GenBank/DDBJ whole genome shotgun (WGS) entry which is preliminary data.</text>
</comment>
<dbReference type="EMBL" id="SLUI01000013">
    <property type="protein sequence ID" value="TCL35177.1"/>
    <property type="molecule type" value="Genomic_DNA"/>
</dbReference>
<organism evidence="2 3">
    <name type="scientific">Anaerospora hongkongensis</name>
    <dbReference type="NCBI Taxonomy" id="244830"/>
    <lineage>
        <taxon>Bacteria</taxon>
        <taxon>Bacillati</taxon>
        <taxon>Bacillota</taxon>
        <taxon>Negativicutes</taxon>
        <taxon>Selenomonadales</taxon>
        <taxon>Sporomusaceae</taxon>
        <taxon>Anaerospora</taxon>
    </lineage>
</organism>
<dbReference type="Pfam" id="PF12986">
    <property type="entry name" value="DUF3870"/>
    <property type="match status" value="1"/>
</dbReference>
<evidence type="ECO:0000259" key="1">
    <source>
        <dbReference type="Pfam" id="PF12986"/>
    </source>
</evidence>
<protein>
    <submittedName>
        <fullName evidence="2">Uncharacterized protein DUF3870</fullName>
    </submittedName>
</protein>
<evidence type="ECO:0000313" key="2">
    <source>
        <dbReference type="EMBL" id="TCL35177.1"/>
    </source>
</evidence>
<dbReference type="AlphaFoldDB" id="A0A4R1PW92"/>
<name>A0A4R1PW92_9FIRM</name>
<sequence length="110" mass="12139">MVNETTVLFSGYARLPSGTVSSELYGVMALVLLVDIQTGQILEADCTLSTRLAERFVNQLLVGQNLNDNPEALIRKINYVYQGSAKKALITALRTIIDKYPAFIHAKLHS</sequence>
<reference evidence="2 3" key="1">
    <citation type="submission" date="2019-03" db="EMBL/GenBank/DDBJ databases">
        <title>Genomic Encyclopedia of Type Strains, Phase IV (KMG-IV): sequencing the most valuable type-strain genomes for metagenomic binning, comparative biology and taxonomic classification.</title>
        <authorList>
            <person name="Goeker M."/>
        </authorList>
    </citation>
    <scope>NUCLEOTIDE SEQUENCE [LARGE SCALE GENOMIC DNA]</scope>
    <source>
        <strain evidence="2 3">DSM 15969</strain>
    </source>
</reference>
<dbReference type="InterPro" id="IPR024617">
    <property type="entry name" value="DUF3870"/>
</dbReference>